<keyword evidence="4 10" id="KW-0963">Cytoplasm</keyword>
<feature type="compositionally biased region" description="Low complexity" evidence="12">
    <location>
        <begin position="326"/>
        <end position="340"/>
    </location>
</feature>
<feature type="region of interest" description="Disordered" evidence="12">
    <location>
        <begin position="251"/>
        <end position="300"/>
    </location>
</feature>
<comment type="subcellular location">
    <subcellularLocation>
        <location evidence="2 10">Cytoplasm</location>
    </subcellularLocation>
    <subcellularLocation>
        <location evidence="1 10">Nucleus</location>
    </subcellularLocation>
</comment>
<dbReference type="AlphaFoldDB" id="A0A4V1AEP2"/>
<dbReference type="Proteomes" id="UP000292447">
    <property type="component" value="Chromosome V"/>
</dbReference>
<keyword evidence="6" id="KW-0597">Phosphoprotein</keyword>
<evidence type="ECO:0000256" key="6">
    <source>
        <dbReference type="ARBA" id="ARBA00022553"/>
    </source>
</evidence>
<evidence type="ECO:0000256" key="10">
    <source>
        <dbReference type="PIRNR" id="PIRNR005290"/>
    </source>
</evidence>
<dbReference type="Pfam" id="PF04065">
    <property type="entry name" value="Not3"/>
    <property type="match status" value="1"/>
</dbReference>
<evidence type="ECO:0000256" key="7">
    <source>
        <dbReference type="ARBA" id="ARBA00023015"/>
    </source>
</evidence>
<feature type="compositionally biased region" description="Low complexity" evidence="12">
    <location>
        <begin position="379"/>
        <end position="390"/>
    </location>
</feature>
<dbReference type="Pfam" id="PF04153">
    <property type="entry name" value="NOT2_3_5_C"/>
    <property type="match status" value="1"/>
</dbReference>
<dbReference type="InterPro" id="IPR007282">
    <property type="entry name" value="NOT2/3/5_C"/>
</dbReference>
<evidence type="ECO:0000256" key="8">
    <source>
        <dbReference type="ARBA" id="ARBA00023163"/>
    </source>
</evidence>
<keyword evidence="11" id="KW-0175">Coiled coil</keyword>
<dbReference type="PANTHER" id="PTHR23326">
    <property type="entry name" value="CCR4 NOT-RELATED"/>
    <property type="match status" value="1"/>
</dbReference>
<evidence type="ECO:0000313" key="15">
    <source>
        <dbReference type="EMBL" id="QBM89903.1"/>
    </source>
</evidence>
<feature type="region of interest" description="Disordered" evidence="12">
    <location>
        <begin position="379"/>
        <end position="421"/>
    </location>
</feature>
<dbReference type="PIRSF" id="PIRSF005290">
    <property type="entry name" value="NOT_su_3_5"/>
    <property type="match status" value="1"/>
</dbReference>
<dbReference type="GO" id="GO:0006355">
    <property type="term" value="P:regulation of DNA-templated transcription"/>
    <property type="evidence" value="ECO:0007669"/>
    <property type="project" value="InterPro"/>
</dbReference>
<feature type="coiled-coil region" evidence="11">
    <location>
        <begin position="3"/>
        <end position="60"/>
    </location>
</feature>
<keyword evidence="8 10" id="KW-0804">Transcription</keyword>
<evidence type="ECO:0000256" key="9">
    <source>
        <dbReference type="ARBA" id="ARBA00023242"/>
    </source>
</evidence>
<dbReference type="GO" id="GO:0005634">
    <property type="term" value="C:nucleus"/>
    <property type="evidence" value="ECO:0007669"/>
    <property type="project" value="UniProtKB-SubCell"/>
</dbReference>
<dbReference type="InterPro" id="IPR038635">
    <property type="entry name" value="CCR4-NOT_su2/3/5_C_sf"/>
</dbReference>
<name>A0A4V1AEP2_9ASCO</name>
<proteinExistence type="inferred from homology"/>
<feature type="region of interest" description="Disordered" evidence="12">
    <location>
        <begin position="321"/>
        <end position="360"/>
    </location>
</feature>
<keyword evidence="7 10" id="KW-0805">Transcription regulation</keyword>
<accession>A0A4V1AEP2</accession>
<keyword evidence="9 10" id="KW-0539">Nucleus</keyword>
<evidence type="ECO:0000259" key="13">
    <source>
        <dbReference type="Pfam" id="PF04065"/>
    </source>
</evidence>
<evidence type="ECO:0000256" key="5">
    <source>
        <dbReference type="ARBA" id="ARBA00022491"/>
    </source>
</evidence>
<evidence type="ECO:0000256" key="12">
    <source>
        <dbReference type="SAM" id="MobiDB-lite"/>
    </source>
</evidence>
<dbReference type="GO" id="GO:0000289">
    <property type="term" value="P:nuclear-transcribed mRNA poly(A) tail shortening"/>
    <property type="evidence" value="ECO:0007669"/>
    <property type="project" value="UniProtKB-ARBA"/>
</dbReference>
<feature type="domain" description="CCR4-Not complex component Not N-terminal" evidence="13">
    <location>
        <begin position="3"/>
        <end position="230"/>
    </location>
</feature>
<evidence type="ECO:0000256" key="3">
    <source>
        <dbReference type="ARBA" id="ARBA00007682"/>
    </source>
</evidence>
<dbReference type="InterPro" id="IPR040168">
    <property type="entry name" value="Not2/3/5"/>
</dbReference>
<dbReference type="GO" id="GO:0030015">
    <property type="term" value="C:CCR4-NOT core complex"/>
    <property type="evidence" value="ECO:0007669"/>
    <property type="project" value="UniProtKB-UniRule"/>
</dbReference>
<evidence type="ECO:0000256" key="2">
    <source>
        <dbReference type="ARBA" id="ARBA00004496"/>
    </source>
</evidence>
<feature type="compositionally biased region" description="Basic and acidic residues" evidence="12">
    <location>
        <begin position="254"/>
        <end position="300"/>
    </location>
</feature>
<evidence type="ECO:0000259" key="14">
    <source>
        <dbReference type="Pfam" id="PF04153"/>
    </source>
</evidence>
<evidence type="ECO:0000256" key="1">
    <source>
        <dbReference type="ARBA" id="ARBA00004123"/>
    </source>
</evidence>
<dbReference type="EMBL" id="CP034460">
    <property type="protein sequence ID" value="QBM89903.1"/>
    <property type="molecule type" value="Genomic_DNA"/>
</dbReference>
<gene>
    <name evidence="15" type="primary">MPUL0E01380</name>
    <name evidence="15" type="ORF">METSCH_E01380</name>
</gene>
<protein>
    <recommendedName>
        <fullName evidence="10">General negative regulator of transcription subunit</fullName>
    </recommendedName>
</protein>
<dbReference type="Gene3D" id="2.30.30.1020">
    <property type="entry name" value="CCR4-NOT complex subunit 2/3/5, C-terminal domain"/>
    <property type="match status" value="1"/>
</dbReference>
<sequence>MSTRKLQQEFDKLQKKVNEGLQQFEEIYEKIGVTENPSLKDKLEGDLRKEIKKLQRSRDQVKQWLSDSSNKLDKAVLLDTRLRIENAMERFKEVEKVLKMKQFSNEGLELQAKLGARGLEEARKNDASRYIIDVLDELARQNELLLGEMAQYLHKKKLTAAQTALADLAAKVDRNNSHVLRLELVLRGLENGQLEPEKIDEIKDDLDYYVENNQLSDFVEYDDFYDLLALDESVEVLPTLAANPLDVSLASASPKKEKESVVKENEKSDKEKAEKEKHEKERVEKEKAEKTEKPVKKAEPRVTITIGNSINASLAPSTANLGAALSQPPTSAPAAGASSGTGSGRAPPPGLNPQSKPGTPTLAKLTVAEELKRKAMTHAAAAASALKSPAKAPPAPSPVAVASETPEKAAKLEKVEKQPAANVAPSVAANLETPLPVHRQHKAVFWDNSADVAALAHARLTNPPPFSAISAQLEASLLNCPDSFDLEKPRQYNPTNVHPSSVDYPQEPMFELNLAQLMRKFDTDTLFFCFYYNEAQDALAKWHAARELSRRGWVFNTETKQWFCKDKPKARSILAGLNGDNTASASYKYFDYESSWLVRRKDNFEFAPELQQTF</sequence>
<evidence type="ECO:0000256" key="4">
    <source>
        <dbReference type="ARBA" id="ARBA00022490"/>
    </source>
</evidence>
<reference evidence="16" key="1">
    <citation type="submission" date="2019-03" db="EMBL/GenBank/DDBJ databases">
        <title>Snf2 controls pulcherriminic acid biosynthesis and connects pigmentation and antifungal activity of the yeast Metschnikowia pulcherrima.</title>
        <authorList>
            <person name="Gore-Lloyd D."/>
            <person name="Sumann I."/>
            <person name="Brachmann A.O."/>
            <person name="Schneeberger K."/>
            <person name="Ortiz-Merino R.A."/>
            <person name="Moreno-Beltran M."/>
            <person name="Schlaefli M."/>
            <person name="Kirner P."/>
            <person name="Santos Kron A."/>
            <person name="Wolfe K.H."/>
            <person name="Piel J."/>
            <person name="Ahrens C.H."/>
            <person name="Henk D."/>
            <person name="Freimoser F.M."/>
        </authorList>
    </citation>
    <scope>NUCLEOTIDE SEQUENCE [LARGE SCALE GENOMIC DNA]</scope>
    <source>
        <strain evidence="16">APC 1.2</strain>
    </source>
</reference>
<feature type="domain" description="NOT2/NOT3/NOT5 C-terminal" evidence="14">
    <location>
        <begin position="476"/>
        <end position="607"/>
    </location>
</feature>
<dbReference type="InterPro" id="IPR012270">
    <property type="entry name" value="CCR4-NOT_su3/5"/>
</dbReference>
<dbReference type="STRING" id="2163413.A0A4V1AEP2"/>
<organism evidence="15 16">
    <name type="scientific">Metschnikowia aff. pulcherrima</name>
    <dbReference type="NCBI Taxonomy" id="2163413"/>
    <lineage>
        <taxon>Eukaryota</taxon>
        <taxon>Fungi</taxon>
        <taxon>Dikarya</taxon>
        <taxon>Ascomycota</taxon>
        <taxon>Saccharomycotina</taxon>
        <taxon>Pichiomycetes</taxon>
        <taxon>Metschnikowiaceae</taxon>
        <taxon>Metschnikowia</taxon>
    </lineage>
</organism>
<keyword evidence="5 10" id="KW-0678">Repressor</keyword>
<keyword evidence="10" id="KW-0010">Activator</keyword>
<keyword evidence="16" id="KW-1185">Reference proteome</keyword>
<dbReference type="InterPro" id="IPR007207">
    <property type="entry name" value="Not_N"/>
</dbReference>
<evidence type="ECO:0000256" key="11">
    <source>
        <dbReference type="SAM" id="Coils"/>
    </source>
</evidence>
<evidence type="ECO:0000313" key="16">
    <source>
        <dbReference type="Proteomes" id="UP000292447"/>
    </source>
</evidence>
<comment type="function">
    <text evidence="10">Acts as component of the CCR4-NOT core complex, which in the nucleus seems to be a general transcription factor, and in the cytoplasm the major mRNA deadenylase involved in mRNA turnover. The NOT protein subcomplex negatively regulates the basal and activated transcription of many genes. Preferentially affects TC-type TATA element-dependent transcription. Could directly or indirectly inhibit component(s) of the general transcription machinery.</text>
</comment>
<comment type="similarity">
    <text evidence="3 10">Belongs to the CNOT2/3/5 family.</text>
</comment>
<feature type="compositionally biased region" description="Basic and acidic residues" evidence="12">
    <location>
        <begin position="405"/>
        <end position="417"/>
    </location>
</feature>
<dbReference type="GO" id="GO:0000932">
    <property type="term" value="C:P-body"/>
    <property type="evidence" value="ECO:0007669"/>
    <property type="project" value="UniProtKB-UniRule"/>
</dbReference>